<dbReference type="SUPFAM" id="SSF52540">
    <property type="entry name" value="P-loop containing nucleoside triphosphate hydrolases"/>
    <property type="match status" value="1"/>
</dbReference>
<dbReference type="Pfam" id="PF00004">
    <property type="entry name" value="AAA"/>
    <property type="match status" value="1"/>
</dbReference>
<comment type="caution">
    <text evidence="3">The sequence shown here is derived from an EMBL/GenBank/DDBJ whole genome shotgun (WGS) entry which is preliminary data.</text>
</comment>
<evidence type="ECO:0000313" key="3">
    <source>
        <dbReference type="EMBL" id="ROR80030.1"/>
    </source>
</evidence>
<comment type="similarity">
    <text evidence="1">Belongs to the AAA ATPase family.</text>
</comment>
<protein>
    <submittedName>
        <fullName evidence="3">Transitional endoplasmic reticulum ATPase</fullName>
    </submittedName>
</protein>
<reference evidence="3 4" key="1">
    <citation type="submission" date="2018-11" db="EMBL/GenBank/DDBJ databases">
        <title>Sequencing the genomes of 1000 actinobacteria strains.</title>
        <authorList>
            <person name="Klenk H.-P."/>
        </authorList>
    </citation>
    <scope>NUCLEOTIDE SEQUENCE [LARGE SCALE GENOMIC DNA]</scope>
    <source>
        <strain evidence="3 4">DSM 14012</strain>
    </source>
</reference>
<keyword evidence="1" id="KW-0067">ATP-binding</keyword>
<dbReference type="SMART" id="SM00382">
    <property type="entry name" value="AAA"/>
    <property type="match status" value="1"/>
</dbReference>
<feature type="domain" description="AAA+ ATPase" evidence="2">
    <location>
        <begin position="175"/>
        <end position="310"/>
    </location>
</feature>
<gene>
    <name evidence="3" type="ORF">EDD42_0062</name>
</gene>
<evidence type="ECO:0000256" key="1">
    <source>
        <dbReference type="RuleBase" id="RU003651"/>
    </source>
</evidence>
<sequence>MGDAGRQAVIRLVNGFVQPVGDALVAIDPLPVAGDVVLCANNQWTRGEEADWHPQLEVGIVQLLSGGRAVVSAALGQKNLAVPSGMELAPGNTVEFDAREEVLRVIAPTPVEPEPVRIDRGDDFDPGKLLTAVDDALSWEQFAGFDWIRAEAQDIVRVQMQHAARQKLRDLRVRPIRGILFEGPPGTGKTMLAQIMAKEAGAAFYMVTAASLGGHLQGESEGRLEAIYEHASTHEVALVFIDEIDTLMKDRGSDNDYGSRLVHVFLTNLDGAGNRDNVITIGTTNRVHDIDPALRRTGRFSRELRFERPDEAGRLAILQGGNHHTAGRLDYEHVAAATADWSAADLQGVWEHAGELTVKAGRTAIRNDFFLAGFDHARERKARQNGHTA</sequence>
<dbReference type="Gene3D" id="3.40.50.300">
    <property type="entry name" value="P-loop containing nucleotide triphosphate hydrolases"/>
    <property type="match status" value="1"/>
</dbReference>
<evidence type="ECO:0000259" key="2">
    <source>
        <dbReference type="SMART" id="SM00382"/>
    </source>
</evidence>
<dbReference type="Proteomes" id="UP000266915">
    <property type="component" value="Unassembled WGS sequence"/>
</dbReference>
<dbReference type="PROSITE" id="PS00674">
    <property type="entry name" value="AAA"/>
    <property type="match status" value="1"/>
</dbReference>
<keyword evidence="4" id="KW-1185">Reference proteome</keyword>
<dbReference type="GO" id="GO:0016887">
    <property type="term" value="F:ATP hydrolysis activity"/>
    <property type="evidence" value="ECO:0007669"/>
    <property type="project" value="InterPro"/>
</dbReference>
<dbReference type="InterPro" id="IPR003593">
    <property type="entry name" value="AAA+_ATPase"/>
</dbReference>
<evidence type="ECO:0000313" key="4">
    <source>
        <dbReference type="Proteomes" id="UP000266915"/>
    </source>
</evidence>
<dbReference type="EMBL" id="RKHL01000001">
    <property type="protein sequence ID" value="ROR80030.1"/>
    <property type="molecule type" value="Genomic_DNA"/>
</dbReference>
<accession>A0A3N2BXQ9</accession>
<dbReference type="GO" id="GO:0005524">
    <property type="term" value="F:ATP binding"/>
    <property type="evidence" value="ECO:0007669"/>
    <property type="project" value="UniProtKB-KW"/>
</dbReference>
<dbReference type="InterPro" id="IPR003959">
    <property type="entry name" value="ATPase_AAA_core"/>
</dbReference>
<organism evidence="3 4">
    <name type="scientific">Plantibacter flavus</name>
    <dbReference type="NCBI Taxonomy" id="150123"/>
    <lineage>
        <taxon>Bacteria</taxon>
        <taxon>Bacillati</taxon>
        <taxon>Actinomycetota</taxon>
        <taxon>Actinomycetes</taxon>
        <taxon>Micrococcales</taxon>
        <taxon>Microbacteriaceae</taxon>
        <taxon>Plantibacter</taxon>
    </lineage>
</organism>
<name>A0A3N2BXQ9_9MICO</name>
<dbReference type="InterPro" id="IPR027417">
    <property type="entry name" value="P-loop_NTPase"/>
</dbReference>
<dbReference type="Gene3D" id="1.10.8.60">
    <property type="match status" value="1"/>
</dbReference>
<proteinExistence type="inferred from homology"/>
<dbReference type="AlphaFoldDB" id="A0A3N2BXQ9"/>
<dbReference type="InterPro" id="IPR050168">
    <property type="entry name" value="AAA_ATPase_domain"/>
</dbReference>
<dbReference type="InterPro" id="IPR003960">
    <property type="entry name" value="ATPase_AAA_CS"/>
</dbReference>
<keyword evidence="1" id="KW-0547">Nucleotide-binding</keyword>
<dbReference type="PANTHER" id="PTHR23077">
    <property type="entry name" value="AAA-FAMILY ATPASE"/>
    <property type="match status" value="1"/>
</dbReference>